<evidence type="ECO:0000313" key="10">
    <source>
        <dbReference type="Proteomes" id="UP000786811"/>
    </source>
</evidence>
<dbReference type="AlphaFoldDB" id="A0A8J2MIK0"/>
<dbReference type="InterPro" id="IPR036444">
    <property type="entry name" value="PLipase_A2_dom_sf"/>
</dbReference>
<keyword evidence="4" id="KW-0964">Secreted</keyword>
<dbReference type="GO" id="GO:0005576">
    <property type="term" value="C:extracellular region"/>
    <property type="evidence" value="ECO:0007669"/>
    <property type="project" value="UniProtKB-SubCell"/>
</dbReference>
<feature type="non-terminal residue" evidence="9">
    <location>
        <position position="1"/>
    </location>
</feature>
<dbReference type="PROSITE" id="PS00118">
    <property type="entry name" value="PA2_HIS"/>
    <property type="match status" value="1"/>
</dbReference>
<dbReference type="GO" id="GO:0016042">
    <property type="term" value="P:lipid catabolic process"/>
    <property type="evidence" value="ECO:0007669"/>
    <property type="project" value="UniProtKB-KW"/>
</dbReference>
<evidence type="ECO:0000256" key="4">
    <source>
        <dbReference type="ARBA" id="ARBA00022525"/>
    </source>
</evidence>
<comment type="subcellular location">
    <subcellularLocation>
        <location evidence="2">Secreted</location>
    </subcellularLocation>
</comment>
<protein>
    <recommendedName>
        <fullName evidence="3">phospholipase A2</fullName>
        <ecNumber evidence="3">3.1.1.4</ecNumber>
    </recommendedName>
    <alternativeName>
        <fullName evidence="7">Phosphatidylcholine 2-acylhydrolase</fullName>
    </alternativeName>
</protein>
<dbReference type="GO" id="GO:0050482">
    <property type="term" value="P:arachidonate secretion"/>
    <property type="evidence" value="ECO:0007669"/>
    <property type="project" value="InterPro"/>
</dbReference>
<proteinExistence type="predicted"/>
<reference evidence="9" key="1">
    <citation type="submission" date="2021-04" db="EMBL/GenBank/DDBJ databases">
        <authorList>
            <person name="Chebbi M.A.C M."/>
        </authorList>
    </citation>
    <scope>NUCLEOTIDE SEQUENCE</scope>
</reference>
<evidence type="ECO:0000256" key="1">
    <source>
        <dbReference type="ARBA" id="ARBA00001913"/>
    </source>
</evidence>
<sequence>VVDDSDLVPTKLSFIERGANHFKNSKIVKGVKVGIAKVRAGVRKLGSWISNKPWRKDDHPSEAPQPDSKKELNDLMNEHKSKLQKQYFPVSTRWCGDGNKASNYEELGLFKHTDACCRQHDNCPLGIGSGKSLGLLLNNAGFTRSWCACDQDFYNCLKAANNPVAREIGVTYFTVLAPQCIDYNYPAKCTNLTR</sequence>
<dbReference type="GO" id="GO:0006644">
    <property type="term" value="P:phospholipid metabolic process"/>
    <property type="evidence" value="ECO:0007669"/>
    <property type="project" value="InterPro"/>
</dbReference>
<keyword evidence="10" id="KW-1185">Reference proteome</keyword>
<dbReference type="InterPro" id="IPR016090">
    <property type="entry name" value="PLA2-like_dom"/>
</dbReference>
<dbReference type="Gene3D" id="1.20.90.10">
    <property type="entry name" value="Phospholipase A2 domain"/>
    <property type="match status" value="1"/>
</dbReference>
<keyword evidence="6" id="KW-0443">Lipid metabolism</keyword>
<dbReference type="Pfam" id="PF05826">
    <property type="entry name" value="Phospholip_A2_2"/>
    <property type="match status" value="1"/>
</dbReference>
<evidence type="ECO:0000256" key="5">
    <source>
        <dbReference type="ARBA" id="ARBA00022963"/>
    </source>
</evidence>
<name>A0A8J2MIK0_COTCN</name>
<evidence type="ECO:0000256" key="3">
    <source>
        <dbReference type="ARBA" id="ARBA00013278"/>
    </source>
</evidence>
<keyword evidence="5" id="KW-0442">Lipid degradation</keyword>
<accession>A0A8J2MIK0</accession>
<gene>
    <name evidence="9" type="ORF">HICCMSTLAB_LOCUS3777</name>
</gene>
<dbReference type="SUPFAM" id="SSF48619">
    <property type="entry name" value="Phospholipase A2, PLA2"/>
    <property type="match status" value="1"/>
</dbReference>
<dbReference type="GO" id="GO:0004623">
    <property type="term" value="F:phospholipase A2 activity"/>
    <property type="evidence" value="ECO:0007669"/>
    <property type="project" value="UniProtKB-EC"/>
</dbReference>
<dbReference type="EMBL" id="CAJNRD030001118">
    <property type="protein sequence ID" value="CAG5083241.1"/>
    <property type="molecule type" value="Genomic_DNA"/>
</dbReference>
<dbReference type="InterPro" id="IPR033113">
    <property type="entry name" value="PLA2_histidine"/>
</dbReference>
<comment type="caution">
    <text evidence="9">The sequence shown here is derived from an EMBL/GenBank/DDBJ whole genome shotgun (WGS) entry which is preliminary data.</text>
</comment>
<organism evidence="9 10">
    <name type="scientific">Cotesia congregata</name>
    <name type="common">Parasitoid wasp</name>
    <name type="synonym">Apanteles congregatus</name>
    <dbReference type="NCBI Taxonomy" id="51543"/>
    <lineage>
        <taxon>Eukaryota</taxon>
        <taxon>Metazoa</taxon>
        <taxon>Ecdysozoa</taxon>
        <taxon>Arthropoda</taxon>
        <taxon>Hexapoda</taxon>
        <taxon>Insecta</taxon>
        <taxon>Pterygota</taxon>
        <taxon>Neoptera</taxon>
        <taxon>Endopterygota</taxon>
        <taxon>Hymenoptera</taxon>
        <taxon>Apocrita</taxon>
        <taxon>Ichneumonoidea</taxon>
        <taxon>Braconidae</taxon>
        <taxon>Microgastrinae</taxon>
        <taxon>Cotesia</taxon>
    </lineage>
</organism>
<evidence type="ECO:0000259" key="8">
    <source>
        <dbReference type="Pfam" id="PF05826"/>
    </source>
</evidence>
<comment type="cofactor">
    <cofactor evidence="1">
        <name>Ca(2+)</name>
        <dbReference type="ChEBI" id="CHEBI:29108"/>
    </cofactor>
</comment>
<evidence type="ECO:0000256" key="6">
    <source>
        <dbReference type="ARBA" id="ARBA00023098"/>
    </source>
</evidence>
<evidence type="ECO:0000256" key="2">
    <source>
        <dbReference type="ARBA" id="ARBA00004613"/>
    </source>
</evidence>
<dbReference type="Proteomes" id="UP000786811">
    <property type="component" value="Unassembled WGS sequence"/>
</dbReference>
<dbReference type="OrthoDB" id="8187220at2759"/>
<evidence type="ECO:0000256" key="7">
    <source>
        <dbReference type="ARBA" id="ARBA00029903"/>
    </source>
</evidence>
<feature type="domain" description="Phospholipase A2-like central" evidence="8">
    <location>
        <begin position="91"/>
        <end position="183"/>
    </location>
</feature>
<dbReference type="PANTHER" id="PTHR12253">
    <property type="entry name" value="RH14732P"/>
    <property type="match status" value="1"/>
</dbReference>
<evidence type="ECO:0000313" key="9">
    <source>
        <dbReference type="EMBL" id="CAG5083241.1"/>
    </source>
</evidence>
<dbReference type="EC" id="3.1.1.4" evidence="3"/>